<evidence type="ECO:0000256" key="3">
    <source>
        <dbReference type="ARBA" id="ARBA00023163"/>
    </source>
</evidence>
<evidence type="ECO:0000256" key="2">
    <source>
        <dbReference type="ARBA" id="ARBA00023125"/>
    </source>
</evidence>
<evidence type="ECO:0000256" key="1">
    <source>
        <dbReference type="ARBA" id="ARBA00023015"/>
    </source>
</evidence>
<dbReference type="PROSITE" id="PS50932">
    <property type="entry name" value="HTH_LACI_2"/>
    <property type="match status" value="1"/>
</dbReference>
<feature type="domain" description="HTH lacI-type" evidence="4">
    <location>
        <begin position="2"/>
        <end position="56"/>
    </location>
</feature>
<sequence length="330" mass="36633">MATLKDIAKLAHVNVSTVSRALNNSPYVNAETKKVILSVAEKLSYNPNVIEKALNKGKFHSLGIIVPNVQMTVFMDFIQKAEVQAAVMNYDIIVAMSDDDSEKERHLLNRMRYGLVDGILIASTGENNKLLEDINVSGIPITQIFRNVDSKLDSVSVNYKQSVKIAIQALTESGINEIGFINGPIKDISYNDKYVEFAKQTIKQKLISHIKNPTIYPKSFIELGHDYAQQILTEFPNTKGFLVANDPEVIGVLQYLEEQNLTIPDDIKIISLAGCSISNLLQKVSATTLPINQLSVQALSLTIAKAEKIEESINPKKIILNTKFVDRKTC</sequence>
<reference evidence="5 6" key="1">
    <citation type="submission" date="2021-03" db="EMBL/GenBank/DDBJ databases">
        <title>Genomic Encyclopedia of Type Strains, Phase IV (KMG-IV): sequencing the most valuable type-strain genomes for metagenomic binning, comparative biology and taxonomic classification.</title>
        <authorList>
            <person name="Goeker M."/>
        </authorList>
    </citation>
    <scope>NUCLEOTIDE SEQUENCE [LARGE SCALE GENOMIC DNA]</scope>
    <source>
        <strain evidence="5 6">DSM 101872</strain>
    </source>
</reference>
<dbReference type="CDD" id="cd06267">
    <property type="entry name" value="PBP1_LacI_sugar_binding-like"/>
    <property type="match status" value="1"/>
</dbReference>
<keyword evidence="6" id="KW-1185">Reference proteome</keyword>
<dbReference type="InterPro" id="IPR028082">
    <property type="entry name" value="Peripla_BP_I"/>
</dbReference>
<protein>
    <submittedName>
        <fullName evidence="5">LacI family transcriptional regulator</fullName>
    </submittedName>
</protein>
<dbReference type="SMART" id="SM00354">
    <property type="entry name" value="HTH_LACI"/>
    <property type="match status" value="1"/>
</dbReference>
<evidence type="ECO:0000313" key="5">
    <source>
        <dbReference type="EMBL" id="MBP2058507.1"/>
    </source>
</evidence>
<dbReference type="SUPFAM" id="SSF53822">
    <property type="entry name" value="Periplasmic binding protein-like I"/>
    <property type="match status" value="1"/>
</dbReference>
<keyword evidence="2" id="KW-0238">DNA-binding</keyword>
<dbReference type="PANTHER" id="PTHR30146:SF109">
    <property type="entry name" value="HTH-TYPE TRANSCRIPTIONAL REGULATOR GALS"/>
    <property type="match status" value="1"/>
</dbReference>
<dbReference type="Pfam" id="PF00356">
    <property type="entry name" value="LacI"/>
    <property type="match status" value="1"/>
</dbReference>
<dbReference type="Pfam" id="PF13377">
    <property type="entry name" value="Peripla_BP_3"/>
    <property type="match status" value="1"/>
</dbReference>
<accession>A0ABS4MFN5</accession>
<evidence type="ECO:0000259" key="4">
    <source>
        <dbReference type="PROSITE" id="PS50932"/>
    </source>
</evidence>
<dbReference type="InterPro" id="IPR010982">
    <property type="entry name" value="Lambda_DNA-bd_dom_sf"/>
</dbReference>
<dbReference type="SUPFAM" id="SSF47413">
    <property type="entry name" value="lambda repressor-like DNA-binding domains"/>
    <property type="match status" value="1"/>
</dbReference>
<organism evidence="5 6">
    <name type="scientific">Lactobacillus colini</name>
    <dbReference type="NCBI Taxonomy" id="1819254"/>
    <lineage>
        <taxon>Bacteria</taxon>
        <taxon>Bacillati</taxon>
        <taxon>Bacillota</taxon>
        <taxon>Bacilli</taxon>
        <taxon>Lactobacillales</taxon>
        <taxon>Lactobacillaceae</taxon>
        <taxon>Lactobacillus</taxon>
    </lineage>
</organism>
<dbReference type="EMBL" id="JAGGLU010000010">
    <property type="protein sequence ID" value="MBP2058507.1"/>
    <property type="molecule type" value="Genomic_DNA"/>
</dbReference>
<dbReference type="Gene3D" id="3.40.50.2300">
    <property type="match status" value="2"/>
</dbReference>
<dbReference type="PANTHER" id="PTHR30146">
    <property type="entry name" value="LACI-RELATED TRANSCRIPTIONAL REPRESSOR"/>
    <property type="match status" value="1"/>
</dbReference>
<keyword evidence="3" id="KW-0804">Transcription</keyword>
<comment type="caution">
    <text evidence="5">The sequence shown here is derived from an EMBL/GenBank/DDBJ whole genome shotgun (WGS) entry which is preliminary data.</text>
</comment>
<dbReference type="InterPro" id="IPR046335">
    <property type="entry name" value="LacI/GalR-like_sensor"/>
</dbReference>
<keyword evidence="1" id="KW-0805">Transcription regulation</keyword>
<dbReference type="InterPro" id="IPR000843">
    <property type="entry name" value="HTH_LacI"/>
</dbReference>
<proteinExistence type="predicted"/>
<dbReference type="Proteomes" id="UP001519292">
    <property type="component" value="Unassembled WGS sequence"/>
</dbReference>
<evidence type="ECO:0000313" key="6">
    <source>
        <dbReference type="Proteomes" id="UP001519292"/>
    </source>
</evidence>
<dbReference type="Gene3D" id="1.10.260.40">
    <property type="entry name" value="lambda repressor-like DNA-binding domains"/>
    <property type="match status" value="1"/>
</dbReference>
<name>A0ABS4MFN5_9LACO</name>
<dbReference type="RefSeq" id="WP_209687239.1">
    <property type="nucleotide sequence ID" value="NZ_JAGGLU010000010.1"/>
</dbReference>
<gene>
    <name evidence="5" type="ORF">J2Z60_001692</name>
</gene>
<dbReference type="CDD" id="cd01392">
    <property type="entry name" value="HTH_LacI"/>
    <property type="match status" value="1"/>
</dbReference>